<accession>A0A0E9WCJ8</accession>
<protein>
    <submittedName>
        <fullName evidence="1">Uncharacterized protein</fullName>
    </submittedName>
</protein>
<name>A0A0E9WCJ8_ANGAN</name>
<organism evidence="1">
    <name type="scientific">Anguilla anguilla</name>
    <name type="common">European freshwater eel</name>
    <name type="synonym">Muraena anguilla</name>
    <dbReference type="NCBI Taxonomy" id="7936"/>
    <lineage>
        <taxon>Eukaryota</taxon>
        <taxon>Metazoa</taxon>
        <taxon>Chordata</taxon>
        <taxon>Craniata</taxon>
        <taxon>Vertebrata</taxon>
        <taxon>Euteleostomi</taxon>
        <taxon>Actinopterygii</taxon>
        <taxon>Neopterygii</taxon>
        <taxon>Teleostei</taxon>
        <taxon>Anguilliformes</taxon>
        <taxon>Anguillidae</taxon>
        <taxon>Anguilla</taxon>
    </lineage>
</organism>
<evidence type="ECO:0000313" key="1">
    <source>
        <dbReference type="EMBL" id="JAH88077.1"/>
    </source>
</evidence>
<dbReference type="EMBL" id="GBXM01020500">
    <property type="protein sequence ID" value="JAH88077.1"/>
    <property type="molecule type" value="Transcribed_RNA"/>
</dbReference>
<sequence>MLNHSLLIFEKLELNDMDILRAFCHFYLCGYYLKVNKTSS</sequence>
<dbReference type="AlphaFoldDB" id="A0A0E9WCJ8"/>
<reference evidence="1" key="1">
    <citation type="submission" date="2014-11" db="EMBL/GenBank/DDBJ databases">
        <authorList>
            <person name="Amaro Gonzalez C."/>
        </authorList>
    </citation>
    <scope>NUCLEOTIDE SEQUENCE</scope>
</reference>
<reference evidence="1" key="2">
    <citation type="journal article" date="2015" name="Fish Shellfish Immunol.">
        <title>Early steps in the European eel (Anguilla anguilla)-Vibrio vulnificus interaction in the gills: Role of the RtxA13 toxin.</title>
        <authorList>
            <person name="Callol A."/>
            <person name="Pajuelo D."/>
            <person name="Ebbesson L."/>
            <person name="Teles M."/>
            <person name="MacKenzie S."/>
            <person name="Amaro C."/>
        </authorList>
    </citation>
    <scope>NUCLEOTIDE SEQUENCE</scope>
</reference>
<proteinExistence type="predicted"/>